<dbReference type="InterPro" id="IPR001173">
    <property type="entry name" value="Glyco_trans_2-like"/>
</dbReference>
<reference evidence="2 3" key="1">
    <citation type="submission" date="2015-09" db="EMBL/GenBank/DDBJ databases">
        <authorList>
            <consortium name="Pathogen Informatics"/>
        </authorList>
    </citation>
    <scope>NUCLEOTIDE SEQUENCE [LARGE SCALE GENOMIC DNA]</scope>
    <source>
        <strain evidence="2 3">2789STDY5608860</strain>
    </source>
</reference>
<dbReference type="SUPFAM" id="SSF53448">
    <property type="entry name" value="Nucleotide-diphospho-sugar transferases"/>
    <property type="match status" value="1"/>
</dbReference>
<keyword evidence="2" id="KW-0808">Transferase</keyword>
<dbReference type="GO" id="GO:0050501">
    <property type="term" value="F:hyaluronan synthase activity"/>
    <property type="evidence" value="ECO:0007669"/>
    <property type="project" value="UniProtKB-EC"/>
</dbReference>
<dbReference type="InterPro" id="IPR029044">
    <property type="entry name" value="Nucleotide-diphossugar_trans"/>
</dbReference>
<dbReference type="Gene3D" id="3.90.550.10">
    <property type="entry name" value="Spore Coat Polysaccharide Biosynthesis Protein SpsA, Chain A"/>
    <property type="match status" value="1"/>
</dbReference>
<keyword evidence="2" id="KW-0328">Glycosyltransferase</keyword>
<dbReference type="RefSeq" id="WP_055223080.1">
    <property type="nucleotide sequence ID" value="NZ_CYYW01000003.1"/>
</dbReference>
<proteinExistence type="predicted"/>
<dbReference type="AlphaFoldDB" id="A0A173Y0C1"/>
<sequence length="390" mass="44610">MSKILSIIIPTYNAEKFLNKGLSSFLVCRDTDAQTAQHNCKMATEGRFEEIDIDKAILDKLEVIVVNDGTPDKSVEVAQKFVDWYPDTFVIVNKTNGGHGSAINTGVEHVRGKYLKVVDADDWVDTLALKKLITTLQVLEAAQEKQDTRVMDAMLMSYTTYDLQKAAKGDMPYEAHLVVPGTKHDKSVDIPNLGGPYSSQVIAKHFDDVYWGLTFHGILYNTAFYRGLAHKLAERIFYEDQEYAAVPMAYADTIYVYDEQLYQYRIGDVSQSISMESSLKRLSHYETVIRTLIAEGCNSEEFAPGGKQIWGIKTAKFIDDYYQLCLIKNPDKKMLRDRMEKFTSEIKSADGYIYGLIEKNYKVFRMLNKLHMNEKVYQKVFIPMVHLIRK</sequence>
<gene>
    <name evidence="2" type="primary">hyaD_4</name>
    <name evidence="2" type="ORF">ERS852417_00573</name>
</gene>
<dbReference type="Proteomes" id="UP000095384">
    <property type="component" value="Unassembled WGS sequence"/>
</dbReference>
<organism evidence="2 3">
    <name type="scientific">Agathobacter rectalis</name>
    <dbReference type="NCBI Taxonomy" id="39491"/>
    <lineage>
        <taxon>Bacteria</taxon>
        <taxon>Bacillati</taxon>
        <taxon>Bacillota</taxon>
        <taxon>Clostridia</taxon>
        <taxon>Lachnospirales</taxon>
        <taxon>Lachnospiraceae</taxon>
        <taxon>Agathobacter</taxon>
    </lineage>
</organism>
<dbReference type="CDD" id="cd00761">
    <property type="entry name" value="Glyco_tranf_GTA_type"/>
    <property type="match status" value="1"/>
</dbReference>
<evidence type="ECO:0000313" key="2">
    <source>
        <dbReference type="EMBL" id="CUN57354.1"/>
    </source>
</evidence>
<feature type="domain" description="Glycosyltransferase 2-like" evidence="1">
    <location>
        <begin position="59"/>
        <end position="140"/>
    </location>
</feature>
<dbReference type="EMBL" id="CYYW01000003">
    <property type="protein sequence ID" value="CUN57354.1"/>
    <property type="molecule type" value="Genomic_DNA"/>
</dbReference>
<dbReference type="Pfam" id="PF00535">
    <property type="entry name" value="Glycos_transf_2"/>
    <property type="match status" value="1"/>
</dbReference>
<accession>A0A173Y0C1</accession>
<evidence type="ECO:0000259" key="1">
    <source>
        <dbReference type="Pfam" id="PF00535"/>
    </source>
</evidence>
<dbReference type="EC" id="2.4.1.212" evidence="2"/>
<name>A0A173Y0C1_9FIRM</name>
<evidence type="ECO:0000313" key="3">
    <source>
        <dbReference type="Proteomes" id="UP000095384"/>
    </source>
</evidence>
<dbReference type="PANTHER" id="PTHR22916:SF3">
    <property type="entry name" value="UDP-GLCNAC:BETAGAL BETA-1,3-N-ACETYLGLUCOSAMINYLTRANSFERASE-LIKE PROTEIN 1"/>
    <property type="match status" value="1"/>
</dbReference>
<dbReference type="PANTHER" id="PTHR22916">
    <property type="entry name" value="GLYCOSYLTRANSFERASE"/>
    <property type="match status" value="1"/>
</dbReference>
<protein>
    <submittedName>
        <fullName evidence="2">Hyaluronan synthase</fullName>
        <ecNumber evidence="2">2.4.1.212</ecNumber>
    </submittedName>
</protein>